<name>A0A0A9FDV1_ARUDO</name>
<dbReference type="EMBL" id="GBRH01189590">
    <property type="protein sequence ID" value="JAE08306.1"/>
    <property type="molecule type" value="Transcribed_RNA"/>
</dbReference>
<organism evidence="1">
    <name type="scientific">Arundo donax</name>
    <name type="common">Giant reed</name>
    <name type="synonym">Donax arundinaceus</name>
    <dbReference type="NCBI Taxonomy" id="35708"/>
    <lineage>
        <taxon>Eukaryota</taxon>
        <taxon>Viridiplantae</taxon>
        <taxon>Streptophyta</taxon>
        <taxon>Embryophyta</taxon>
        <taxon>Tracheophyta</taxon>
        <taxon>Spermatophyta</taxon>
        <taxon>Magnoliopsida</taxon>
        <taxon>Liliopsida</taxon>
        <taxon>Poales</taxon>
        <taxon>Poaceae</taxon>
        <taxon>PACMAD clade</taxon>
        <taxon>Arundinoideae</taxon>
        <taxon>Arundineae</taxon>
        <taxon>Arundo</taxon>
    </lineage>
</organism>
<reference evidence="1" key="1">
    <citation type="submission" date="2014-09" db="EMBL/GenBank/DDBJ databases">
        <authorList>
            <person name="Magalhaes I.L.F."/>
            <person name="Oliveira U."/>
            <person name="Santos F.R."/>
            <person name="Vidigal T.H.D.A."/>
            <person name="Brescovit A.D."/>
            <person name="Santos A.J."/>
        </authorList>
    </citation>
    <scope>NUCLEOTIDE SEQUENCE</scope>
    <source>
        <tissue evidence="1">Shoot tissue taken approximately 20 cm above the soil surface</tissue>
    </source>
</reference>
<accession>A0A0A9FDV1</accession>
<evidence type="ECO:0000313" key="1">
    <source>
        <dbReference type="EMBL" id="JAE08306.1"/>
    </source>
</evidence>
<protein>
    <submittedName>
        <fullName evidence="1">Uncharacterized protein</fullName>
    </submittedName>
</protein>
<proteinExistence type="predicted"/>
<sequence length="89" mass="10558">MKGCWRRRRDPMLLSRFRERPSLPIRSCLLCGHQCSKLNSMVWRGRRVWGALLLRICSLPSLRLFSITSILARCLKTWIMILVMTVRKK</sequence>
<reference evidence="1" key="2">
    <citation type="journal article" date="2015" name="Data Brief">
        <title>Shoot transcriptome of the giant reed, Arundo donax.</title>
        <authorList>
            <person name="Barrero R.A."/>
            <person name="Guerrero F.D."/>
            <person name="Moolhuijzen P."/>
            <person name="Goolsby J.A."/>
            <person name="Tidwell J."/>
            <person name="Bellgard S.E."/>
            <person name="Bellgard M.I."/>
        </authorList>
    </citation>
    <scope>NUCLEOTIDE SEQUENCE</scope>
    <source>
        <tissue evidence="1">Shoot tissue taken approximately 20 cm above the soil surface</tissue>
    </source>
</reference>
<dbReference type="AlphaFoldDB" id="A0A0A9FDV1"/>